<dbReference type="Pfam" id="PF17202">
    <property type="entry name" value="sCache_3_3"/>
    <property type="match status" value="1"/>
</dbReference>
<dbReference type="Gene3D" id="1.10.8.500">
    <property type="entry name" value="HAMP domain in histidine kinase"/>
    <property type="match status" value="1"/>
</dbReference>
<keyword evidence="4 9" id="KW-1133">Transmembrane helix</keyword>
<dbReference type="RefSeq" id="WP_243834276.1">
    <property type="nucleotide sequence ID" value="NZ_QLME01000006.1"/>
</dbReference>
<dbReference type="InterPro" id="IPR029151">
    <property type="entry name" value="Sensor-like_sf"/>
</dbReference>
<feature type="domain" description="HAMP" evidence="11">
    <location>
        <begin position="208"/>
        <end position="263"/>
    </location>
</feature>
<dbReference type="Proteomes" id="UP000294697">
    <property type="component" value="Unassembled WGS sequence"/>
</dbReference>
<evidence type="ECO:0000256" key="3">
    <source>
        <dbReference type="ARBA" id="ARBA00022692"/>
    </source>
</evidence>
<reference evidence="12 13" key="1">
    <citation type="submission" date="2019-03" db="EMBL/GenBank/DDBJ databases">
        <title>Subsurface microbial communities from deep shales in Ohio and West Virginia, USA.</title>
        <authorList>
            <person name="Wrighton K."/>
        </authorList>
    </citation>
    <scope>NUCLEOTIDE SEQUENCE [LARGE SCALE GENOMIC DNA]</scope>
    <source>
        <strain evidence="12 13">MSL9.2</strain>
    </source>
</reference>
<evidence type="ECO:0000256" key="7">
    <source>
        <dbReference type="ARBA" id="ARBA00029447"/>
    </source>
</evidence>
<dbReference type="PRINTS" id="PR00260">
    <property type="entry name" value="CHEMTRNSDUCR"/>
</dbReference>
<dbReference type="Pfam" id="PF00672">
    <property type="entry name" value="HAMP"/>
    <property type="match status" value="1"/>
</dbReference>
<keyword evidence="5 9" id="KW-0472">Membrane</keyword>
<organism evidence="12 13">
    <name type="scientific">Halanaerobium saccharolyticum</name>
    <dbReference type="NCBI Taxonomy" id="43595"/>
    <lineage>
        <taxon>Bacteria</taxon>
        <taxon>Bacillati</taxon>
        <taxon>Bacillota</taxon>
        <taxon>Clostridia</taxon>
        <taxon>Halanaerobiales</taxon>
        <taxon>Halanaerobiaceae</taxon>
        <taxon>Halanaerobium</taxon>
    </lineage>
</organism>
<evidence type="ECO:0000256" key="9">
    <source>
        <dbReference type="SAM" id="Phobius"/>
    </source>
</evidence>
<dbReference type="InterPro" id="IPR004090">
    <property type="entry name" value="Chemotax_Me-accpt_rcpt"/>
</dbReference>
<dbReference type="EMBL" id="SODA01000002">
    <property type="protein sequence ID" value="TDW07346.1"/>
    <property type="molecule type" value="Genomic_DNA"/>
</dbReference>
<feature type="transmembrane region" description="Helical" evidence="9">
    <location>
        <begin position="12"/>
        <end position="31"/>
    </location>
</feature>
<dbReference type="GO" id="GO:0004888">
    <property type="term" value="F:transmembrane signaling receptor activity"/>
    <property type="evidence" value="ECO:0007669"/>
    <property type="project" value="InterPro"/>
</dbReference>
<dbReference type="PANTHER" id="PTHR32089">
    <property type="entry name" value="METHYL-ACCEPTING CHEMOTAXIS PROTEIN MCPB"/>
    <property type="match status" value="1"/>
</dbReference>
<name>A0A4R7Z8Z9_9FIRM</name>
<dbReference type="GO" id="GO:0007165">
    <property type="term" value="P:signal transduction"/>
    <property type="evidence" value="ECO:0007669"/>
    <property type="project" value="UniProtKB-KW"/>
</dbReference>
<evidence type="ECO:0000256" key="6">
    <source>
        <dbReference type="ARBA" id="ARBA00023224"/>
    </source>
</evidence>
<dbReference type="CDD" id="cd06225">
    <property type="entry name" value="HAMP"/>
    <property type="match status" value="1"/>
</dbReference>
<dbReference type="InterPro" id="IPR033463">
    <property type="entry name" value="sCache_3"/>
</dbReference>
<dbReference type="InterPro" id="IPR004089">
    <property type="entry name" value="MCPsignal_dom"/>
</dbReference>
<dbReference type="PROSITE" id="PS50885">
    <property type="entry name" value="HAMP"/>
    <property type="match status" value="1"/>
</dbReference>
<keyword evidence="3 9" id="KW-0812">Transmembrane</keyword>
<dbReference type="InterPro" id="IPR003660">
    <property type="entry name" value="HAMP_dom"/>
</dbReference>
<dbReference type="PANTHER" id="PTHR32089:SF112">
    <property type="entry name" value="LYSOZYME-LIKE PROTEIN-RELATED"/>
    <property type="match status" value="1"/>
</dbReference>
<dbReference type="Gene3D" id="1.10.287.950">
    <property type="entry name" value="Methyl-accepting chemotaxis protein"/>
    <property type="match status" value="1"/>
</dbReference>
<evidence type="ECO:0000259" key="10">
    <source>
        <dbReference type="PROSITE" id="PS50111"/>
    </source>
</evidence>
<dbReference type="SMART" id="SM00283">
    <property type="entry name" value="MA"/>
    <property type="match status" value="1"/>
</dbReference>
<dbReference type="SMART" id="SM00304">
    <property type="entry name" value="HAMP"/>
    <property type="match status" value="1"/>
</dbReference>
<keyword evidence="6 8" id="KW-0807">Transducer</keyword>
<protein>
    <submittedName>
        <fullName evidence="12">Methyl-accepting chemotaxis protein</fullName>
    </submittedName>
</protein>
<comment type="caution">
    <text evidence="12">The sequence shown here is derived from an EMBL/GenBank/DDBJ whole genome shotgun (WGS) entry which is preliminary data.</text>
</comment>
<evidence type="ECO:0000313" key="12">
    <source>
        <dbReference type="EMBL" id="TDW07346.1"/>
    </source>
</evidence>
<dbReference type="CDD" id="cd11386">
    <property type="entry name" value="MCP_signal"/>
    <property type="match status" value="1"/>
</dbReference>
<comment type="similarity">
    <text evidence="7">Belongs to the methyl-accepting chemotaxis (MCP) protein family.</text>
</comment>
<evidence type="ECO:0000256" key="2">
    <source>
        <dbReference type="ARBA" id="ARBA00022475"/>
    </source>
</evidence>
<dbReference type="AlphaFoldDB" id="A0A4R7Z8Z9"/>
<evidence type="ECO:0000256" key="8">
    <source>
        <dbReference type="PROSITE-ProRule" id="PRU00284"/>
    </source>
</evidence>
<comment type="subcellular location">
    <subcellularLocation>
        <location evidence="1">Cell membrane</location>
        <topology evidence="1">Multi-pass membrane protein</topology>
    </subcellularLocation>
</comment>
<dbReference type="GO" id="GO:0006935">
    <property type="term" value="P:chemotaxis"/>
    <property type="evidence" value="ECO:0007669"/>
    <property type="project" value="InterPro"/>
</dbReference>
<accession>A0A4R7Z8Z9</accession>
<sequence length="571" mass="61698">MKIKNLSIKYKILLIVIVGIILMTGGIIFRIRGVSTEEAKNAAAIKANADLATGYEIIDLQYPGDWELRGDQLYKGETLINGNFEIVDRIGELTQGNTVTIFAGDTRVTTNVMVDGSRAVGTQVSREVKEVVLRQGKEFHGEANVVGKRFQTAYQPIRNTQNEIIGIWYVGTSMAFVNQMVNGVTVNTAVFALIAGLILSLIIFIFVLKLTKPLKDLSSYAEEIADGNLTVKIKEKYLNKEDEIGKLAGSFKKMIESLQSVMMGINNTVDELSSSSQDLTATGEELSASADEIGNSVQQIASGAEEQSAQVEEVSSIIDTLAEDITKVSNNTESMAGQSKNVMKNIKEGNQSLKNSEQSFKEVSENTRLTSQVIDSLGQSSEKIGEIVDLINNIAAQTNLLALNAAIEAARAGEAGRGFSVVADEIRELAEQSAAATGDISNLIVSIQKDVKNTVTKMNENETKVKESVTEINTTSTAFTEIISAAESLDQLIHEIERQSQRMNENSEVAKSAVREIAVVSEEAAHNAEGVAAASEEQSKSTKIIAQASEDLVETASTLAGLLKQFKLNNN</sequence>
<evidence type="ECO:0000259" key="11">
    <source>
        <dbReference type="PROSITE" id="PS50885"/>
    </source>
</evidence>
<proteinExistence type="inferred from homology"/>
<feature type="domain" description="Methyl-accepting transducer" evidence="10">
    <location>
        <begin position="282"/>
        <end position="518"/>
    </location>
</feature>
<evidence type="ECO:0000313" key="13">
    <source>
        <dbReference type="Proteomes" id="UP000294697"/>
    </source>
</evidence>
<dbReference type="PROSITE" id="PS50111">
    <property type="entry name" value="CHEMOTAXIS_TRANSDUC_2"/>
    <property type="match status" value="1"/>
</dbReference>
<evidence type="ECO:0000256" key="4">
    <source>
        <dbReference type="ARBA" id="ARBA00022989"/>
    </source>
</evidence>
<feature type="transmembrane region" description="Helical" evidence="9">
    <location>
        <begin position="189"/>
        <end position="208"/>
    </location>
</feature>
<gene>
    <name evidence="12" type="ORF">C8C77_102148</name>
</gene>
<keyword evidence="2" id="KW-1003">Cell membrane</keyword>
<dbReference type="SUPFAM" id="SSF103190">
    <property type="entry name" value="Sensory domain-like"/>
    <property type="match status" value="1"/>
</dbReference>
<evidence type="ECO:0000256" key="1">
    <source>
        <dbReference type="ARBA" id="ARBA00004651"/>
    </source>
</evidence>
<evidence type="ECO:0000256" key="5">
    <source>
        <dbReference type="ARBA" id="ARBA00023136"/>
    </source>
</evidence>
<dbReference type="Pfam" id="PF00015">
    <property type="entry name" value="MCPsignal"/>
    <property type="match status" value="1"/>
</dbReference>
<dbReference type="GO" id="GO:0005886">
    <property type="term" value="C:plasma membrane"/>
    <property type="evidence" value="ECO:0007669"/>
    <property type="project" value="UniProtKB-SubCell"/>
</dbReference>
<dbReference type="SUPFAM" id="SSF58104">
    <property type="entry name" value="Methyl-accepting chemotaxis protein (MCP) signaling domain"/>
    <property type="match status" value="1"/>
</dbReference>